<accession>A0AAN8G2Y9</accession>
<proteinExistence type="predicted"/>
<keyword evidence="1" id="KW-0732">Signal</keyword>
<dbReference type="EMBL" id="JAZGQO010000021">
    <property type="protein sequence ID" value="KAK6166763.1"/>
    <property type="molecule type" value="Genomic_DNA"/>
</dbReference>
<keyword evidence="3" id="KW-1185">Reference proteome</keyword>
<evidence type="ECO:0000256" key="1">
    <source>
        <dbReference type="SAM" id="SignalP"/>
    </source>
</evidence>
<name>A0AAN8G2Y9_PATCE</name>
<dbReference type="AlphaFoldDB" id="A0AAN8G2Y9"/>
<organism evidence="2 3">
    <name type="scientific">Patella caerulea</name>
    <name type="common">Rayed Mediterranean limpet</name>
    <dbReference type="NCBI Taxonomy" id="87958"/>
    <lineage>
        <taxon>Eukaryota</taxon>
        <taxon>Metazoa</taxon>
        <taxon>Spiralia</taxon>
        <taxon>Lophotrochozoa</taxon>
        <taxon>Mollusca</taxon>
        <taxon>Gastropoda</taxon>
        <taxon>Patellogastropoda</taxon>
        <taxon>Patelloidea</taxon>
        <taxon>Patellidae</taxon>
        <taxon>Patella</taxon>
    </lineage>
</organism>
<reference evidence="2 3" key="1">
    <citation type="submission" date="2024-01" db="EMBL/GenBank/DDBJ databases">
        <title>The genome of the rayed Mediterranean limpet Patella caerulea (Linnaeus, 1758).</title>
        <authorList>
            <person name="Anh-Thu Weber A."/>
            <person name="Halstead-Nussloch G."/>
        </authorList>
    </citation>
    <scope>NUCLEOTIDE SEQUENCE [LARGE SCALE GENOMIC DNA]</scope>
    <source>
        <strain evidence="2">AATW-2023a</strain>
        <tissue evidence="2">Whole specimen</tissue>
    </source>
</reference>
<comment type="caution">
    <text evidence="2">The sequence shown here is derived from an EMBL/GenBank/DDBJ whole genome shotgun (WGS) entry which is preliminary data.</text>
</comment>
<sequence length="159" mass="17824">MLKLTIFSTLYLILQSLCGINAISGWQIADRADFYIGETLWNFASDHRSGPGTNKCNFFVADVIWEAGGAVPHRYFGISGPIGAGEWGNPNSTYLSDDECWHNVNSPQIGDVMGDGVHVAIITGRRKTTSAASHEVVKNDWGFRREQRNTQFTYWRYIC</sequence>
<protein>
    <submittedName>
        <fullName evidence="2">Uncharacterized protein</fullName>
    </submittedName>
</protein>
<feature type="chain" id="PRO_5042848489" evidence="1">
    <location>
        <begin position="26"/>
        <end position="159"/>
    </location>
</feature>
<gene>
    <name evidence="2" type="ORF">SNE40_023387</name>
</gene>
<dbReference type="Proteomes" id="UP001347796">
    <property type="component" value="Unassembled WGS sequence"/>
</dbReference>
<evidence type="ECO:0000313" key="2">
    <source>
        <dbReference type="EMBL" id="KAK6166763.1"/>
    </source>
</evidence>
<evidence type="ECO:0000313" key="3">
    <source>
        <dbReference type="Proteomes" id="UP001347796"/>
    </source>
</evidence>
<feature type="signal peptide" evidence="1">
    <location>
        <begin position="1"/>
        <end position="25"/>
    </location>
</feature>